<dbReference type="InterPro" id="IPR057089">
    <property type="entry name" value="C2_TIP"/>
</dbReference>
<keyword evidence="5 8" id="KW-1133">Transmembrane helix</keyword>
<keyword evidence="3 8" id="KW-0812">Transmembrane</keyword>
<dbReference type="InterPro" id="IPR024881">
    <property type="entry name" value="Tip"/>
</dbReference>
<feature type="signal peptide" evidence="9">
    <location>
        <begin position="1"/>
        <end position="18"/>
    </location>
</feature>
<evidence type="ECO:0000256" key="6">
    <source>
        <dbReference type="ARBA" id="ARBA00023136"/>
    </source>
</evidence>
<keyword evidence="7" id="KW-0325">Glycoprotein</keyword>
<evidence type="ECO:0000256" key="1">
    <source>
        <dbReference type="ARBA" id="ARBA00004479"/>
    </source>
</evidence>
<dbReference type="GO" id="GO:0005886">
    <property type="term" value="C:plasma membrane"/>
    <property type="evidence" value="ECO:0007669"/>
    <property type="project" value="TreeGrafter"/>
</dbReference>
<keyword evidence="11" id="KW-0401">Integrin</keyword>
<evidence type="ECO:0000259" key="10">
    <source>
        <dbReference type="Pfam" id="PF23122"/>
    </source>
</evidence>
<dbReference type="EMBL" id="IACT01008567">
    <property type="protein sequence ID" value="LAC27679.1"/>
    <property type="molecule type" value="mRNA"/>
</dbReference>
<evidence type="ECO:0000256" key="2">
    <source>
        <dbReference type="ARBA" id="ARBA00006496"/>
    </source>
</evidence>
<dbReference type="Pfam" id="PF23122">
    <property type="entry name" value="C2_ITFG1"/>
    <property type="match status" value="1"/>
</dbReference>
<evidence type="ECO:0000256" key="7">
    <source>
        <dbReference type="ARBA" id="ARBA00023180"/>
    </source>
</evidence>
<keyword evidence="4 9" id="KW-0732">Signal</keyword>
<proteinExistence type="evidence at transcript level"/>
<name>A0A6A7GAX9_9CRUS</name>
<feature type="chain" id="PRO_5025428183" evidence="9">
    <location>
        <begin position="19"/>
        <end position="603"/>
    </location>
</feature>
<dbReference type="InterPro" id="IPR028994">
    <property type="entry name" value="Integrin_alpha_N"/>
</dbReference>
<dbReference type="Gene3D" id="2.130.10.130">
    <property type="entry name" value="Integrin alpha, N-terminal"/>
    <property type="match status" value="2"/>
</dbReference>
<protein>
    <submittedName>
        <fullName evidence="11">Integrin alpha N-terminal domain-containing protein</fullName>
    </submittedName>
</protein>
<evidence type="ECO:0000256" key="4">
    <source>
        <dbReference type="ARBA" id="ARBA00022729"/>
    </source>
</evidence>
<keyword evidence="6 8" id="KW-0472">Membrane</keyword>
<sequence>MISECVVIVLCLSISTRATLVAEDDIALNSEQTLPARILCFGDFNGDRFTDVFAISSDKKSLEVYTWKQDGTALFKVAGTNGKFKKVEDATVETDLEILRATAADFDYDGRLDILIYGRNEQTSSNEVRVYFQTKDKTFNDKFACIKNVDDEPTVVDFDGDLHPDVLYGNGSVIEVKTISSKGECGFKTIDSSVLLGPLTVPNSNAFVDLNGDCRPELFLTRKGEGTNSKKTFLDIYEGKNDANGFNRKPSKTFEIDFEIGFITFMDFDGDGSTDLLIPQLGNDGSDALIHIFLNKQEKPRRDKLCERSSEWLGFSTQIMAKSPNHITFGNLDKKISSNRTYVRAGDINRDGLADLLVPVEDSNGAVSVELWIMKEHAKGVRRPRGDLDRLKDRSNVMIATFFDVRDDGILDIMVISSNDDESSFFVNSYEQDAFFVKMIGLNGLDRSSPKPYGVNQVGVTTRFLLEDLDGSSNLRSCSQLSQNGNFALQTPYCMTGLGIQKSNNYIRSFFMGFHVVQANHKHHYRRWSGVVPNSQLFMFPSESEQPDHWTLELWMDRSRSLIWVGIGVLSTLAVLIVTIYFLHRREVDEDKAEKASTAVFVF</sequence>
<feature type="transmembrane region" description="Helical" evidence="8">
    <location>
        <begin position="562"/>
        <end position="583"/>
    </location>
</feature>
<comment type="similarity">
    <text evidence="2">Belongs to the TIP family.</text>
</comment>
<reference evidence="11" key="1">
    <citation type="submission" date="2017-11" db="EMBL/GenBank/DDBJ databases">
        <title>The sensing device of the deep-sea amphipod.</title>
        <authorList>
            <person name="Kobayashi H."/>
            <person name="Nagahama T."/>
            <person name="Arai W."/>
            <person name="Sasagawa Y."/>
            <person name="Umeda M."/>
            <person name="Hayashi T."/>
            <person name="Nikaido I."/>
            <person name="Watanabe H."/>
            <person name="Oguri K."/>
            <person name="Kitazato H."/>
            <person name="Fujioka K."/>
            <person name="Kido Y."/>
            <person name="Takami H."/>
        </authorList>
    </citation>
    <scope>NUCLEOTIDE SEQUENCE</scope>
    <source>
        <tissue evidence="11">Whole body</tissue>
    </source>
</reference>
<evidence type="ECO:0000313" key="11">
    <source>
        <dbReference type="EMBL" id="LAC27679.1"/>
    </source>
</evidence>
<organism evidence="11">
    <name type="scientific">Hirondellea gigas</name>
    <dbReference type="NCBI Taxonomy" id="1518452"/>
    <lineage>
        <taxon>Eukaryota</taxon>
        <taxon>Metazoa</taxon>
        <taxon>Ecdysozoa</taxon>
        <taxon>Arthropoda</taxon>
        <taxon>Crustacea</taxon>
        <taxon>Multicrustacea</taxon>
        <taxon>Malacostraca</taxon>
        <taxon>Eumalacostraca</taxon>
        <taxon>Peracarida</taxon>
        <taxon>Amphipoda</taxon>
        <taxon>Amphilochidea</taxon>
        <taxon>Lysianassida</taxon>
        <taxon>Lysianassidira</taxon>
        <taxon>Lysianassoidea</taxon>
        <taxon>Lysianassidae</taxon>
        <taxon>Hirondellea</taxon>
    </lineage>
</organism>
<feature type="domain" description="T-cell immunomodulatory protein TIP C2" evidence="10">
    <location>
        <begin position="452"/>
        <end position="555"/>
    </location>
</feature>
<evidence type="ECO:0000256" key="9">
    <source>
        <dbReference type="SAM" id="SignalP"/>
    </source>
</evidence>
<evidence type="ECO:0000256" key="5">
    <source>
        <dbReference type="ARBA" id="ARBA00022989"/>
    </source>
</evidence>
<dbReference type="PANTHER" id="PTHR13412">
    <property type="entry name" value="T-CELL IMMUNOMODULATORY PROTEIN HOMOLOG"/>
    <property type="match status" value="1"/>
</dbReference>
<dbReference type="AlphaFoldDB" id="A0A6A7GAX9"/>
<dbReference type="SUPFAM" id="SSF69318">
    <property type="entry name" value="Integrin alpha N-terminal domain"/>
    <property type="match status" value="1"/>
</dbReference>
<dbReference type="InterPro" id="IPR013517">
    <property type="entry name" value="FG-GAP"/>
</dbReference>
<evidence type="ECO:0000256" key="8">
    <source>
        <dbReference type="SAM" id="Phobius"/>
    </source>
</evidence>
<dbReference type="Pfam" id="PF13517">
    <property type="entry name" value="FG-GAP_3"/>
    <property type="match status" value="2"/>
</dbReference>
<evidence type="ECO:0000256" key="3">
    <source>
        <dbReference type="ARBA" id="ARBA00022692"/>
    </source>
</evidence>
<accession>A0A6A7GAX9</accession>
<comment type="subcellular location">
    <subcellularLocation>
        <location evidence="1">Membrane</location>
        <topology evidence="1">Single-pass type I membrane protein</topology>
    </subcellularLocation>
</comment>
<dbReference type="PANTHER" id="PTHR13412:SF0">
    <property type="entry name" value="T-CELL IMMUNOMODULATORY PROTEIN"/>
    <property type="match status" value="1"/>
</dbReference>
<dbReference type="GO" id="GO:0007229">
    <property type="term" value="P:integrin-mediated signaling pathway"/>
    <property type="evidence" value="ECO:0007669"/>
    <property type="project" value="UniProtKB-KW"/>
</dbReference>